<accession>A0A7X0M908</accession>
<feature type="binding site" evidence="7">
    <location>
        <position position="143"/>
    </location>
    <ligand>
        <name>a 1,2-diacyl-sn-glycero-3-phospho-(1'-sn-glycerol)</name>
        <dbReference type="ChEBI" id="CHEBI:64716"/>
    </ligand>
</feature>
<feature type="compositionally biased region" description="Low complexity" evidence="8">
    <location>
        <begin position="332"/>
        <end position="365"/>
    </location>
</feature>
<dbReference type="NCBIfam" id="TIGR00544">
    <property type="entry name" value="lgt"/>
    <property type="match status" value="1"/>
</dbReference>
<comment type="similarity">
    <text evidence="1 7">Belongs to the Lgt family.</text>
</comment>
<feature type="transmembrane region" description="Helical" evidence="7">
    <location>
        <begin position="212"/>
        <end position="230"/>
    </location>
</feature>
<dbReference type="UniPathway" id="UPA00664"/>
<comment type="caution">
    <text evidence="9">The sequence shown here is derived from an EMBL/GenBank/DDBJ whole genome shotgun (WGS) entry which is preliminary data.</text>
</comment>
<sequence length="398" mass="41603">MPLASIPSPPEGVWYLGPIPLRAYALCIVLGVIVAVWMGERRWRARGGVPGTITDLAVWAVPFGLVGGRLYHVITDWQLYFGPDAPNRPIDALYIWHGGLGIWGAIALGAVGVWIACRRRGLSLSAVADVCAPGIAVAQGIGRLGNYFNQELFGGPTTLPWGLEIEPGRPGTVPGVATYHPAFLYELLWDFALAGVLIWIGSRFAIRHGRLFALYVAGYTLGRFWIEGLRVDPAHEILGLRLNQWTSIVIFIGALVYFYLTRTKDTPEIIVPEAGPGEDTPDQAHGADQADADEIEQVRLATADAESPPATEGDDTPEDGPSAAVGTVTAGSTSPADGADATASAQATDGGAAAEVPAKPVAVPVSGDGEAADPAHPADQADAGEVAARAAGPEAGGR</sequence>
<keyword evidence="10" id="KW-1185">Reference proteome</keyword>
<gene>
    <name evidence="7" type="primary">lgt</name>
    <name evidence="9" type="ORF">BJ992_003902</name>
</gene>
<dbReference type="InterPro" id="IPR001640">
    <property type="entry name" value="Lgt"/>
</dbReference>
<feature type="compositionally biased region" description="Low complexity" evidence="8">
    <location>
        <begin position="372"/>
        <end position="398"/>
    </location>
</feature>
<evidence type="ECO:0000256" key="8">
    <source>
        <dbReference type="SAM" id="MobiDB-lite"/>
    </source>
</evidence>
<protein>
    <recommendedName>
        <fullName evidence="7">Phosphatidylglycerol--prolipoprotein diacylglyceryl transferase</fullName>
        <ecNumber evidence="7">2.5.1.145</ecNumber>
    </recommendedName>
</protein>
<dbReference type="RefSeq" id="WP_184983005.1">
    <property type="nucleotide sequence ID" value="NZ_BAAALO010000086.1"/>
</dbReference>
<feature type="transmembrane region" description="Helical" evidence="7">
    <location>
        <begin position="56"/>
        <end position="74"/>
    </location>
</feature>
<feature type="region of interest" description="Disordered" evidence="8">
    <location>
        <begin position="270"/>
        <end position="398"/>
    </location>
</feature>
<dbReference type="AlphaFoldDB" id="A0A7X0M908"/>
<evidence type="ECO:0000256" key="1">
    <source>
        <dbReference type="ARBA" id="ARBA00007150"/>
    </source>
</evidence>
<comment type="function">
    <text evidence="7">Catalyzes the transfer of the diacylglyceryl group from phosphatidylglycerol to the sulfhydryl group of the N-terminal cysteine of a prolipoprotein, the first step in the formation of mature lipoproteins.</text>
</comment>
<name>A0A7X0M908_9ACTN</name>
<dbReference type="GO" id="GO:0005886">
    <property type="term" value="C:plasma membrane"/>
    <property type="evidence" value="ECO:0007669"/>
    <property type="project" value="UniProtKB-SubCell"/>
</dbReference>
<comment type="subcellular location">
    <subcellularLocation>
        <location evidence="7">Cell membrane</location>
        <topology evidence="7">Multi-pass membrane protein</topology>
    </subcellularLocation>
</comment>
<dbReference type="EC" id="2.5.1.145" evidence="7"/>
<dbReference type="PANTHER" id="PTHR30589:SF0">
    <property type="entry name" value="PHOSPHATIDYLGLYCEROL--PROLIPOPROTEIN DIACYLGLYCERYL TRANSFERASE"/>
    <property type="match status" value="1"/>
</dbReference>
<comment type="pathway">
    <text evidence="7">Protein modification; lipoprotein biosynthesis (diacylglyceryl transfer).</text>
</comment>
<evidence type="ECO:0000256" key="4">
    <source>
        <dbReference type="ARBA" id="ARBA00022692"/>
    </source>
</evidence>
<dbReference type="EMBL" id="JACHIU010000001">
    <property type="protein sequence ID" value="MBB6474471.1"/>
    <property type="molecule type" value="Genomic_DNA"/>
</dbReference>
<keyword evidence="3 7" id="KW-0808">Transferase</keyword>
<keyword evidence="6 7" id="KW-0472">Membrane</keyword>
<evidence type="ECO:0000313" key="9">
    <source>
        <dbReference type="EMBL" id="MBB6474471.1"/>
    </source>
</evidence>
<evidence type="ECO:0000256" key="5">
    <source>
        <dbReference type="ARBA" id="ARBA00022989"/>
    </source>
</evidence>
<dbReference type="PANTHER" id="PTHR30589">
    <property type="entry name" value="PROLIPOPROTEIN DIACYLGLYCERYL TRANSFERASE"/>
    <property type="match status" value="1"/>
</dbReference>
<dbReference type="PROSITE" id="PS01311">
    <property type="entry name" value="LGT"/>
    <property type="match status" value="1"/>
</dbReference>
<comment type="catalytic activity">
    <reaction evidence="7">
        <text>L-cysteinyl-[prolipoprotein] + a 1,2-diacyl-sn-glycero-3-phospho-(1'-sn-glycerol) = an S-1,2-diacyl-sn-glyceryl-L-cysteinyl-[prolipoprotein] + sn-glycerol 1-phosphate + H(+)</text>
        <dbReference type="Rhea" id="RHEA:56712"/>
        <dbReference type="Rhea" id="RHEA-COMP:14679"/>
        <dbReference type="Rhea" id="RHEA-COMP:14680"/>
        <dbReference type="ChEBI" id="CHEBI:15378"/>
        <dbReference type="ChEBI" id="CHEBI:29950"/>
        <dbReference type="ChEBI" id="CHEBI:57685"/>
        <dbReference type="ChEBI" id="CHEBI:64716"/>
        <dbReference type="ChEBI" id="CHEBI:140658"/>
        <dbReference type="EC" id="2.5.1.145"/>
    </reaction>
</comment>
<dbReference type="GO" id="GO:0042158">
    <property type="term" value="P:lipoprotein biosynthetic process"/>
    <property type="evidence" value="ECO:0007669"/>
    <property type="project" value="UniProtKB-UniRule"/>
</dbReference>
<evidence type="ECO:0000256" key="7">
    <source>
        <dbReference type="HAMAP-Rule" id="MF_01147"/>
    </source>
</evidence>
<keyword evidence="2 7" id="KW-1003">Cell membrane</keyword>
<reference evidence="9 10" key="1">
    <citation type="submission" date="2020-08" db="EMBL/GenBank/DDBJ databases">
        <title>Sequencing the genomes of 1000 actinobacteria strains.</title>
        <authorList>
            <person name="Klenk H.-P."/>
        </authorList>
    </citation>
    <scope>NUCLEOTIDE SEQUENCE [LARGE SCALE GENOMIC DNA]</scope>
    <source>
        <strain evidence="9 10">DSM 44936</strain>
    </source>
</reference>
<feature type="transmembrane region" description="Helical" evidence="7">
    <location>
        <begin position="12"/>
        <end position="36"/>
    </location>
</feature>
<evidence type="ECO:0000256" key="2">
    <source>
        <dbReference type="ARBA" id="ARBA00022475"/>
    </source>
</evidence>
<feature type="transmembrane region" description="Helical" evidence="7">
    <location>
        <begin position="94"/>
        <end position="115"/>
    </location>
</feature>
<evidence type="ECO:0000256" key="3">
    <source>
        <dbReference type="ARBA" id="ARBA00022679"/>
    </source>
</evidence>
<dbReference type="Proteomes" id="UP000555564">
    <property type="component" value="Unassembled WGS sequence"/>
</dbReference>
<dbReference type="HAMAP" id="MF_01147">
    <property type="entry name" value="Lgt"/>
    <property type="match status" value="1"/>
</dbReference>
<organism evidence="9 10">
    <name type="scientific">Sphaerisporangium rubeum</name>
    <dbReference type="NCBI Taxonomy" id="321317"/>
    <lineage>
        <taxon>Bacteria</taxon>
        <taxon>Bacillati</taxon>
        <taxon>Actinomycetota</taxon>
        <taxon>Actinomycetes</taxon>
        <taxon>Streptosporangiales</taxon>
        <taxon>Streptosporangiaceae</taxon>
        <taxon>Sphaerisporangium</taxon>
    </lineage>
</organism>
<keyword evidence="9" id="KW-0449">Lipoprotein</keyword>
<dbReference type="GO" id="GO:0008961">
    <property type="term" value="F:phosphatidylglycerol-prolipoprotein diacylglyceryl transferase activity"/>
    <property type="evidence" value="ECO:0007669"/>
    <property type="project" value="UniProtKB-UniRule"/>
</dbReference>
<evidence type="ECO:0000313" key="10">
    <source>
        <dbReference type="Proteomes" id="UP000555564"/>
    </source>
</evidence>
<keyword evidence="4 7" id="KW-0812">Transmembrane</keyword>
<feature type="transmembrane region" description="Helical" evidence="7">
    <location>
        <begin position="182"/>
        <end position="200"/>
    </location>
</feature>
<proteinExistence type="inferred from homology"/>
<feature type="transmembrane region" description="Helical" evidence="7">
    <location>
        <begin position="242"/>
        <end position="260"/>
    </location>
</feature>
<feature type="transmembrane region" description="Helical" evidence="7">
    <location>
        <begin position="122"/>
        <end position="142"/>
    </location>
</feature>
<evidence type="ECO:0000256" key="6">
    <source>
        <dbReference type="ARBA" id="ARBA00023136"/>
    </source>
</evidence>
<keyword evidence="5 7" id="KW-1133">Transmembrane helix</keyword>
<dbReference type="Pfam" id="PF01790">
    <property type="entry name" value="LGT"/>
    <property type="match status" value="1"/>
</dbReference>